<keyword evidence="6 7" id="KW-0472">Membrane</keyword>
<feature type="transmembrane region" description="Helical" evidence="7">
    <location>
        <begin position="135"/>
        <end position="152"/>
    </location>
</feature>
<evidence type="ECO:0000256" key="1">
    <source>
        <dbReference type="ARBA" id="ARBA00004651"/>
    </source>
</evidence>
<feature type="transmembrane region" description="Helical" evidence="7">
    <location>
        <begin position="164"/>
        <end position="188"/>
    </location>
</feature>
<comment type="similarity">
    <text evidence="2">Belongs to the acyltransferase 3 family.</text>
</comment>
<dbReference type="PANTHER" id="PTHR40074:SF2">
    <property type="entry name" value="O-ACETYLTRANSFERASE WECH"/>
    <property type="match status" value="1"/>
</dbReference>
<dbReference type="GO" id="GO:0005886">
    <property type="term" value="C:plasma membrane"/>
    <property type="evidence" value="ECO:0007669"/>
    <property type="project" value="UniProtKB-SubCell"/>
</dbReference>
<dbReference type="GO" id="GO:0009246">
    <property type="term" value="P:enterobacterial common antigen biosynthetic process"/>
    <property type="evidence" value="ECO:0007669"/>
    <property type="project" value="TreeGrafter"/>
</dbReference>
<dbReference type="EMBL" id="AMEZ01000013">
    <property type="protein sequence ID" value="EKY29051.1"/>
    <property type="molecule type" value="Genomic_DNA"/>
</dbReference>
<keyword evidence="10" id="KW-1185">Reference proteome</keyword>
<evidence type="ECO:0000259" key="8">
    <source>
        <dbReference type="Pfam" id="PF01757"/>
    </source>
</evidence>
<dbReference type="PANTHER" id="PTHR40074">
    <property type="entry name" value="O-ACETYLTRANSFERASE WECH"/>
    <property type="match status" value="1"/>
</dbReference>
<comment type="caution">
    <text evidence="9">The sequence shown here is derived from an EMBL/GenBank/DDBJ whole genome shotgun (WGS) entry which is preliminary data.</text>
</comment>
<dbReference type="GO" id="GO:0016413">
    <property type="term" value="F:O-acetyltransferase activity"/>
    <property type="evidence" value="ECO:0007669"/>
    <property type="project" value="TreeGrafter"/>
</dbReference>
<keyword evidence="9" id="KW-0012">Acyltransferase</keyword>
<dbReference type="Proteomes" id="UP000010420">
    <property type="component" value="Unassembled WGS sequence"/>
</dbReference>
<dbReference type="InterPro" id="IPR002656">
    <property type="entry name" value="Acyl_transf_3_dom"/>
</dbReference>
<evidence type="ECO:0000313" key="9">
    <source>
        <dbReference type="EMBL" id="EKY29051.1"/>
    </source>
</evidence>
<evidence type="ECO:0000313" key="10">
    <source>
        <dbReference type="Proteomes" id="UP000010420"/>
    </source>
</evidence>
<dbReference type="Pfam" id="PF01757">
    <property type="entry name" value="Acyl_transf_3"/>
    <property type="match status" value="1"/>
</dbReference>
<organism evidence="9 10">
    <name type="scientific">Clostridium celatum DSM 1785</name>
    <dbReference type="NCBI Taxonomy" id="545697"/>
    <lineage>
        <taxon>Bacteria</taxon>
        <taxon>Bacillati</taxon>
        <taxon>Bacillota</taxon>
        <taxon>Clostridia</taxon>
        <taxon>Eubacteriales</taxon>
        <taxon>Clostridiaceae</taxon>
        <taxon>Clostridium</taxon>
    </lineage>
</organism>
<protein>
    <submittedName>
        <fullName evidence="9">Acyltransferase</fullName>
    </submittedName>
</protein>
<gene>
    <name evidence="9" type="ORF">HMPREF0216_00410</name>
</gene>
<dbReference type="STRING" id="545697.HMPREF0216_00410"/>
<evidence type="ECO:0000256" key="5">
    <source>
        <dbReference type="ARBA" id="ARBA00022989"/>
    </source>
</evidence>
<feature type="transmembrane region" description="Helical" evidence="7">
    <location>
        <begin position="232"/>
        <end position="253"/>
    </location>
</feature>
<dbReference type="eggNOG" id="COG3274">
    <property type="taxonomic scope" value="Bacteria"/>
</dbReference>
<feature type="domain" description="Acyltransferase 3" evidence="8">
    <location>
        <begin position="19"/>
        <end position="347"/>
    </location>
</feature>
<evidence type="ECO:0000256" key="3">
    <source>
        <dbReference type="ARBA" id="ARBA00022475"/>
    </source>
</evidence>
<feature type="transmembrane region" description="Helical" evidence="7">
    <location>
        <begin position="20"/>
        <end position="37"/>
    </location>
</feature>
<name>L1QM81_9CLOT</name>
<comment type="subcellular location">
    <subcellularLocation>
        <location evidence="1">Cell membrane</location>
        <topology evidence="1">Multi-pass membrane protein</topology>
    </subcellularLocation>
</comment>
<feature type="transmembrane region" description="Helical" evidence="7">
    <location>
        <begin position="200"/>
        <end position="220"/>
    </location>
</feature>
<keyword evidence="9" id="KW-0808">Transferase</keyword>
<keyword evidence="4 7" id="KW-0812">Transmembrane</keyword>
<evidence type="ECO:0000256" key="6">
    <source>
        <dbReference type="ARBA" id="ARBA00023136"/>
    </source>
</evidence>
<evidence type="ECO:0000256" key="7">
    <source>
        <dbReference type="SAM" id="Phobius"/>
    </source>
</evidence>
<reference evidence="9 10" key="1">
    <citation type="submission" date="2012-05" db="EMBL/GenBank/DDBJ databases">
        <authorList>
            <person name="Weinstock G."/>
            <person name="Sodergren E."/>
            <person name="Lobos E.A."/>
            <person name="Fulton L."/>
            <person name="Fulton R."/>
            <person name="Courtney L."/>
            <person name="Fronick C."/>
            <person name="O'Laughlin M."/>
            <person name="Godfrey J."/>
            <person name="Wilson R.M."/>
            <person name="Miner T."/>
            <person name="Farmer C."/>
            <person name="Delehaunty K."/>
            <person name="Cordes M."/>
            <person name="Minx P."/>
            <person name="Tomlinson C."/>
            <person name="Chen J."/>
            <person name="Wollam A."/>
            <person name="Pepin K.H."/>
            <person name="Bhonagiri V."/>
            <person name="Zhang X."/>
            <person name="Suruliraj S."/>
            <person name="Warren W."/>
            <person name="Mitreva M."/>
            <person name="Mardis E.R."/>
            <person name="Wilson R.K."/>
        </authorList>
    </citation>
    <scope>NUCLEOTIDE SEQUENCE [LARGE SCALE GENOMIC DNA]</scope>
    <source>
        <strain evidence="9 10">DSM 1785</strain>
    </source>
</reference>
<proteinExistence type="inferred from homology"/>
<feature type="transmembrane region" description="Helical" evidence="7">
    <location>
        <begin position="306"/>
        <end position="324"/>
    </location>
</feature>
<dbReference type="AlphaFoldDB" id="L1QM81"/>
<keyword evidence="5 7" id="KW-1133">Transmembrane helix</keyword>
<feature type="transmembrane region" description="Helical" evidence="7">
    <location>
        <begin position="57"/>
        <end position="76"/>
    </location>
</feature>
<evidence type="ECO:0000256" key="2">
    <source>
        <dbReference type="ARBA" id="ARBA00007400"/>
    </source>
</evidence>
<feature type="transmembrane region" description="Helical" evidence="7">
    <location>
        <begin position="96"/>
        <end position="115"/>
    </location>
</feature>
<evidence type="ECO:0000256" key="4">
    <source>
        <dbReference type="ARBA" id="ARBA00022692"/>
    </source>
</evidence>
<sequence>MLRKLINNHEIIKSTERILYYDILKVVAAFIVVFYHLNILKLGFIEGEVFIPNINSIIMNISSIGVPIFFMVNGALMLNKKEYSFRHILKRAVKLILLYCFWSIVVVIICAIIRGNLFDYNIIQLLLNRKTDIDYLWFFRTLAILTLLTPILKRIYLSENKVFLYMVMIGLFIFPFVYNYLVLLFNLIDYESLKHIPRTGFFTLYSVEYFLIGAIISKNIEKYRKKHKNINIISILIFCLGLLLVTIEVTLWTNINNEIFDSGNSVFPTIGALCMSSAIFILLSNFKSIRNLKVKKIIQYIGENSIGVYIFHMPIITFMKFYFIKRSMNIILAIIITIIIIILSLTINEILKRIPILKNMLKI</sequence>
<dbReference type="HOGENOM" id="CLU_047714_3_1_9"/>
<feature type="transmembrane region" description="Helical" evidence="7">
    <location>
        <begin position="265"/>
        <end position="286"/>
    </location>
</feature>
<dbReference type="PATRIC" id="fig|545697.3.peg.403"/>
<keyword evidence="3" id="KW-1003">Cell membrane</keyword>
<accession>L1QM81</accession>
<feature type="transmembrane region" description="Helical" evidence="7">
    <location>
        <begin position="330"/>
        <end position="351"/>
    </location>
</feature>